<comment type="caution">
    <text evidence="4">The sequence shown here is derived from an EMBL/GenBank/DDBJ whole genome shotgun (WGS) entry which is preliminary data.</text>
</comment>
<evidence type="ECO:0000256" key="2">
    <source>
        <dbReference type="SAM" id="MobiDB-lite"/>
    </source>
</evidence>
<keyword evidence="1" id="KW-0560">Oxidoreductase</keyword>
<reference evidence="4 5" key="1">
    <citation type="submission" date="2015-12" db="EMBL/GenBank/DDBJ databases">
        <title>Draft genome sequence of Moniliophthora roreri, the causal agent of frosty pod rot of cacao.</title>
        <authorList>
            <person name="Aime M.C."/>
            <person name="Diaz-Valderrama J.R."/>
            <person name="Kijpornyongpan T."/>
            <person name="Phillips-Mora W."/>
        </authorList>
    </citation>
    <scope>NUCLEOTIDE SEQUENCE [LARGE SCALE GENOMIC DNA]</scope>
    <source>
        <strain evidence="4 5">MCA 2952</strain>
    </source>
</reference>
<protein>
    <recommendedName>
        <fullName evidence="3">Flavin reductase like domain-containing protein</fullName>
    </recommendedName>
</protein>
<name>A0A0W0FXI3_MONRR</name>
<dbReference type="GO" id="GO:0010181">
    <property type="term" value="F:FMN binding"/>
    <property type="evidence" value="ECO:0007669"/>
    <property type="project" value="InterPro"/>
</dbReference>
<dbReference type="SMART" id="SM00903">
    <property type="entry name" value="Flavin_Reduct"/>
    <property type="match status" value="1"/>
</dbReference>
<evidence type="ECO:0000256" key="1">
    <source>
        <dbReference type="ARBA" id="ARBA00023002"/>
    </source>
</evidence>
<feature type="compositionally biased region" description="Basic and acidic residues" evidence="2">
    <location>
        <begin position="118"/>
        <end position="130"/>
    </location>
</feature>
<dbReference type="SUPFAM" id="SSF50475">
    <property type="entry name" value="FMN-binding split barrel"/>
    <property type="match status" value="2"/>
</dbReference>
<organism evidence="4 5">
    <name type="scientific">Moniliophthora roreri</name>
    <name type="common">Frosty pod rot fungus</name>
    <name type="synonym">Monilia roreri</name>
    <dbReference type="NCBI Taxonomy" id="221103"/>
    <lineage>
        <taxon>Eukaryota</taxon>
        <taxon>Fungi</taxon>
        <taxon>Dikarya</taxon>
        <taxon>Basidiomycota</taxon>
        <taxon>Agaricomycotina</taxon>
        <taxon>Agaricomycetes</taxon>
        <taxon>Agaricomycetidae</taxon>
        <taxon>Agaricales</taxon>
        <taxon>Marasmiineae</taxon>
        <taxon>Marasmiaceae</taxon>
        <taxon>Moniliophthora</taxon>
    </lineage>
</organism>
<gene>
    <name evidence="4" type="ORF">WG66_6377</name>
</gene>
<dbReference type="EMBL" id="LATX01001518">
    <property type="protein sequence ID" value="KTB41052.1"/>
    <property type="molecule type" value="Genomic_DNA"/>
</dbReference>
<evidence type="ECO:0000259" key="3">
    <source>
        <dbReference type="SMART" id="SM00903"/>
    </source>
</evidence>
<dbReference type="Proteomes" id="UP000054988">
    <property type="component" value="Unassembled WGS sequence"/>
</dbReference>
<feature type="domain" description="Flavin reductase like" evidence="3">
    <location>
        <begin position="39"/>
        <end position="285"/>
    </location>
</feature>
<feature type="compositionally biased region" description="Pro residues" evidence="2">
    <location>
        <begin position="172"/>
        <end position="181"/>
    </location>
</feature>
<evidence type="ECO:0000313" key="5">
    <source>
        <dbReference type="Proteomes" id="UP000054988"/>
    </source>
</evidence>
<accession>A0A0W0FXI3</accession>
<feature type="compositionally biased region" description="Low complexity" evidence="2">
    <location>
        <begin position="102"/>
        <end position="116"/>
    </location>
</feature>
<dbReference type="InterPro" id="IPR050268">
    <property type="entry name" value="NADH-dep_flavin_reductase"/>
</dbReference>
<feature type="region of interest" description="Disordered" evidence="2">
    <location>
        <begin position="102"/>
        <end position="141"/>
    </location>
</feature>
<dbReference type="Gene3D" id="2.30.110.10">
    <property type="entry name" value="Electron Transport, Fmn-binding Protein, Chain A"/>
    <property type="match status" value="1"/>
</dbReference>
<evidence type="ECO:0000313" key="4">
    <source>
        <dbReference type="EMBL" id="KTB41052.1"/>
    </source>
</evidence>
<dbReference type="InterPro" id="IPR012349">
    <property type="entry name" value="Split_barrel_FMN-bd"/>
</dbReference>
<dbReference type="PANTHER" id="PTHR30466:SF1">
    <property type="entry name" value="FMN REDUCTASE (NADH) RUTF"/>
    <property type="match status" value="1"/>
</dbReference>
<sequence>MSRSLRCAHHHQKHILRRLYSSHHNAPDLDVKHQLRALLRESAQPVTVVTALLPSSSSTEREDIAKRYHGATLSSFTSIAMDPYPLISFSLRVPSRMGKGLSSAFSSSGSVSSLGLEGKGKGKGKEKAYDEENTEEGTEEEETHLVINLLSSTQTDLAVVFSRPDLYPHPFTTPIPTPIPSSPSSSLPQGHERQEGQKLKVEYALNRSGIPILSNSLGALSCRLVCSPVDLSFYSSNLKSGVAGGIHPPMPTSELYIARVIRVHHPPDTDVQREPLLYHRRAYTSCR</sequence>
<dbReference type="GO" id="GO:0042602">
    <property type="term" value="F:riboflavin reductase (NADPH) activity"/>
    <property type="evidence" value="ECO:0007669"/>
    <property type="project" value="TreeGrafter"/>
</dbReference>
<dbReference type="Pfam" id="PF01613">
    <property type="entry name" value="Flavin_Reduct"/>
    <property type="match status" value="1"/>
</dbReference>
<feature type="region of interest" description="Disordered" evidence="2">
    <location>
        <begin position="172"/>
        <end position="194"/>
    </location>
</feature>
<feature type="compositionally biased region" description="Acidic residues" evidence="2">
    <location>
        <begin position="131"/>
        <end position="141"/>
    </location>
</feature>
<dbReference type="eggNOG" id="ENOG502SF77">
    <property type="taxonomic scope" value="Eukaryota"/>
</dbReference>
<proteinExistence type="predicted"/>
<dbReference type="AlphaFoldDB" id="A0A0W0FXI3"/>
<dbReference type="InterPro" id="IPR002563">
    <property type="entry name" value="Flavin_Rdtase-like_dom"/>
</dbReference>
<dbReference type="PANTHER" id="PTHR30466">
    <property type="entry name" value="FLAVIN REDUCTASE"/>
    <property type="match status" value="1"/>
</dbReference>